<dbReference type="Proteomes" id="UP001597024">
    <property type="component" value="Unassembled WGS sequence"/>
</dbReference>
<gene>
    <name evidence="2" type="ORF">ACFQ08_00950</name>
</gene>
<feature type="region of interest" description="Disordered" evidence="1">
    <location>
        <begin position="1"/>
        <end position="34"/>
    </location>
</feature>
<keyword evidence="3" id="KW-1185">Reference proteome</keyword>
<protein>
    <recommendedName>
        <fullName evidence="4">Transposase IS111A/IS1328/IS1533 N-terminal domain-containing protein</fullName>
    </recommendedName>
</protein>
<evidence type="ECO:0000256" key="1">
    <source>
        <dbReference type="SAM" id="MobiDB-lite"/>
    </source>
</evidence>
<organism evidence="2 3">
    <name type="scientific">Streptosporangium algeriense</name>
    <dbReference type="NCBI Taxonomy" id="1682748"/>
    <lineage>
        <taxon>Bacteria</taxon>
        <taxon>Bacillati</taxon>
        <taxon>Actinomycetota</taxon>
        <taxon>Actinomycetes</taxon>
        <taxon>Streptosporangiales</taxon>
        <taxon>Streptosporangiaceae</taxon>
        <taxon>Streptosporangium</taxon>
    </lineage>
</organism>
<reference evidence="3" key="1">
    <citation type="journal article" date="2019" name="Int. J. Syst. Evol. Microbiol.">
        <title>The Global Catalogue of Microorganisms (GCM) 10K type strain sequencing project: providing services to taxonomists for standard genome sequencing and annotation.</title>
        <authorList>
            <consortium name="The Broad Institute Genomics Platform"/>
            <consortium name="The Broad Institute Genome Sequencing Center for Infectious Disease"/>
            <person name="Wu L."/>
            <person name="Ma J."/>
        </authorList>
    </citation>
    <scope>NUCLEOTIDE SEQUENCE [LARGE SCALE GENOMIC DNA]</scope>
    <source>
        <strain evidence="3">CCUG 62974</strain>
    </source>
</reference>
<proteinExistence type="predicted"/>
<sequence>MTPPPPASPEPRSDDKGTRHRAPVSDHSAAGSPASAWLLPCTTSRKITEWSQHDGPLFFAGIDWTSTEHAVCVLDRDGRKAAAFTIVRTAASAASLTEKRLAGFCAKQGCSGERLAAILLWRCG</sequence>
<evidence type="ECO:0000313" key="3">
    <source>
        <dbReference type="Proteomes" id="UP001597024"/>
    </source>
</evidence>
<evidence type="ECO:0000313" key="2">
    <source>
        <dbReference type="EMBL" id="MFD0883135.1"/>
    </source>
</evidence>
<evidence type="ECO:0008006" key="4">
    <source>
        <dbReference type="Google" id="ProtNLM"/>
    </source>
</evidence>
<dbReference type="EMBL" id="JBHTHX010000008">
    <property type="protein sequence ID" value="MFD0883135.1"/>
    <property type="molecule type" value="Genomic_DNA"/>
</dbReference>
<comment type="caution">
    <text evidence="2">The sequence shown here is derived from an EMBL/GenBank/DDBJ whole genome shotgun (WGS) entry which is preliminary data.</text>
</comment>
<name>A0ABW3DGX0_9ACTN</name>
<accession>A0ABW3DGX0</accession>